<dbReference type="GO" id="GO:0004748">
    <property type="term" value="F:ribonucleoside-diphosphate reductase activity, thioredoxin disulfide as acceptor"/>
    <property type="evidence" value="ECO:0007669"/>
    <property type="project" value="UniProtKB-EC"/>
</dbReference>
<dbReference type="InterPro" id="IPR008926">
    <property type="entry name" value="RNR_R1-su_N"/>
</dbReference>
<accession>U4KJP3</accession>
<evidence type="ECO:0000256" key="6">
    <source>
        <dbReference type="ARBA" id="ARBA00023002"/>
    </source>
</evidence>
<dbReference type="OrthoDB" id="9762933at2"/>
<dbReference type="GO" id="GO:0005524">
    <property type="term" value="F:ATP binding"/>
    <property type="evidence" value="ECO:0007669"/>
    <property type="project" value="UniProtKB-KW"/>
</dbReference>
<evidence type="ECO:0000256" key="4">
    <source>
        <dbReference type="ARBA" id="ARBA00022741"/>
    </source>
</evidence>
<dbReference type="InterPro" id="IPR000788">
    <property type="entry name" value="RNR_lg_C"/>
</dbReference>
<dbReference type="UniPathway" id="UPA00326"/>
<dbReference type="PRINTS" id="PR01183">
    <property type="entry name" value="RIBORDTASEM1"/>
</dbReference>
<evidence type="ECO:0000256" key="9">
    <source>
        <dbReference type="ARBA" id="ARBA00047754"/>
    </source>
</evidence>
<comment type="catalytic activity">
    <reaction evidence="9 10">
        <text>a 2'-deoxyribonucleoside 5'-diphosphate + [thioredoxin]-disulfide + H2O = a ribonucleoside 5'-diphosphate + [thioredoxin]-dithiol</text>
        <dbReference type="Rhea" id="RHEA:23252"/>
        <dbReference type="Rhea" id="RHEA-COMP:10698"/>
        <dbReference type="Rhea" id="RHEA-COMP:10700"/>
        <dbReference type="ChEBI" id="CHEBI:15377"/>
        <dbReference type="ChEBI" id="CHEBI:29950"/>
        <dbReference type="ChEBI" id="CHEBI:50058"/>
        <dbReference type="ChEBI" id="CHEBI:57930"/>
        <dbReference type="ChEBI" id="CHEBI:73316"/>
        <dbReference type="EC" id="1.17.4.1"/>
    </reaction>
</comment>
<proteinExistence type="inferred from homology"/>
<dbReference type="InterPro" id="IPR013554">
    <property type="entry name" value="RNR_N"/>
</dbReference>
<organism evidence="12 13">
    <name type="scientific">Alteracholeplasma palmae (strain ATCC 49389 / J233)</name>
    <name type="common">Acholeplasma palmae</name>
    <dbReference type="NCBI Taxonomy" id="1318466"/>
    <lineage>
        <taxon>Bacteria</taxon>
        <taxon>Bacillati</taxon>
        <taxon>Mycoplasmatota</taxon>
        <taxon>Mollicutes</taxon>
        <taxon>Acholeplasmatales</taxon>
        <taxon>Acholeplasmataceae</taxon>
        <taxon>Acholeplasma</taxon>
    </lineage>
</organism>
<evidence type="ECO:0000256" key="8">
    <source>
        <dbReference type="ARBA" id="ARBA00023157"/>
    </source>
</evidence>
<dbReference type="SUPFAM" id="SSF51998">
    <property type="entry name" value="PFL-like glycyl radical enzymes"/>
    <property type="match status" value="1"/>
</dbReference>
<dbReference type="InterPro" id="IPR026459">
    <property type="entry name" value="RNR_1b_NrdE"/>
</dbReference>
<comment type="similarity">
    <text evidence="1 10">Belongs to the ribonucleoside diphosphate reductase large chain family.</text>
</comment>
<dbReference type="GO" id="GO:0005971">
    <property type="term" value="C:ribonucleoside-diphosphate reductase complex"/>
    <property type="evidence" value="ECO:0007669"/>
    <property type="project" value="TreeGrafter"/>
</dbReference>
<gene>
    <name evidence="12" type="primary">nrdE</name>
    <name evidence="12" type="ORF">BN85401770</name>
</gene>
<feature type="domain" description="Ribonucleotide reductase large subunit" evidence="11">
    <location>
        <begin position="560"/>
        <end position="582"/>
    </location>
</feature>
<dbReference type="Gene3D" id="1.10.1650.20">
    <property type="match status" value="1"/>
</dbReference>
<dbReference type="HOGENOM" id="CLU_000404_4_1_14"/>
<dbReference type="Pfam" id="PF02867">
    <property type="entry name" value="Ribonuc_red_lgC"/>
    <property type="match status" value="1"/>
</dbReference>
<evidence type="ECO:0000256" key="5">
    <source>
        <dbReference type="ARBA" id="ARBA00022840"/>
    </source>
</evidence>
<dbReference type="EMBL" id="FO681347">
    <property type="protein sequence ID" value="CCV63754.1"/>
    <property type="molecule type" value="Genomic_DNA"/>
</dbReference>
<dbReference type="Gene3D" id="3.20.70.20">
    <property type="match status" value="1"/>
</dbReference>
<keyword evidence="8" id="KW-1015">Disulfide bond</keyword>
<protein>
    <recommendedName>
        <fullName evidence="2 10">Ribonucleoside-diphosphate reductase</fullName>
        <ecNumber evidence="2 10">1.17.4.1</ecNumber>
    </recommendedName>
</protein>
<dbReference type="InterPro" id="IPR013346">
    <property type="entry name" value="NrdE_NrdA_C"/>
</dbReference>
<evidence type="ECO:0000256" key="3">
    <source>
        <dbReference type="ARBA" id="ARBA00022533"/>
    </source>
</evidence>
<keyword evidence="4" id="KW-0547">Nucleotide-binding</keyword>
<evidence type="ECO:0000256" key="1">
    <source>
        <dbReference type="ARBA" id="ARBA00010406"/>
    </source>
</evidence>
<evidence type="ECO:0000259" key="11">
    <source>
        <dbReference type="PROSITE" id="PS00089"/>
    </source>
</evidence>
<dbReference type="NCBIfam" id="TIGR02506">
    <property type="entry name" value="NrdE_NrdA"/>
    <property type="match status" value="1"/>
</dbReference>
<keyword evidence="5" id="KW-0067">ATP-binding</keyword>
<sequence>MEQRKDIIPEWIVLNSQVVDETGAIKSLDKDKEAARSYFLNEVNKKTQFFHSLEEKLDYLVAQNYYEAEFLSRYTMDQIREIYDIAYRKKFRFPTYMGAFKFYNDYALKSRDGKVFLERYEDRLSINALYHANGDFEMAKRIITSLINQDFTPATPTLLNTGKKFRGEFVSCFLLEGGDSLNDISRISEFSMQLSKIGGGVSINLTNLRAKGESIKGIPNVSKGVVGVAKLLDNNFRYADQMGQRTGAGAVYLNVFHADIEDFLNTKKLNADDDIRIKTLSMGVVVPDKMIELAREDKDMYLFYPHTVFLEYGKNFADVSIEMDKWYDILVDNPKVRKRKINPRKLLDMIAQLQGESGYPYIMFSDNVNKENMLDLPVKFSNLCTEILQPTITSSYADYNEHEKDQLGMDVSCNLASGHMGNMIKNNTIKETVFAAMDVMNSVSNNTDIKYVPAVAKANKLNRSVGFGIMGHHGYIAENYILFGSDEDIDLIDVFFNAVNYYSLVHSNEMAKKTKQKFYRFEKSKYADGTYFDKRGEVLPKTDKVKELFKDIYLPTEKDWADLKESVMEYGLYNSHRLAVAPNGSIGYVMSATPSLTPVKQLVEERTYGNSKTYYPMPALDTADFMYETAYKIDKYRLIDVIATAQKHVDQGISFELGITSDITTRELQKYYLYAHYQGIKTLYYTRTQKLKVEECEACAV</sequence>
<keyword evidence="7 10" id="KW-0215">Deoxyribonucleotide synthesis</keyword>
<dbReference type="InterPro" id="IPR013509">
    <property type="entry name" value="RNR_lsu_N"/>
</dbReference>
<dbReference type="KEGG" id="apal:BN85401770"/>
<dbReference type="PANTHER" id="PTHR11573">
    <property type="entry name" value="RIBONUCLEOSIDE-DIPHOSPHATE REDUCTASE LARGE CHAIN"/>
    <property type="match status" value="1"/>
</dbReference>
<dbReference type="PROSITE" id="PS00089">
    <property type="entry name" value="RIBORED_LARGE"/>
    <property type="match status" value="1"/>
</dbReference>
<dbReference type="CDD" id="cd01679">
    <property type="entry name" value="RNR_I"/>
    <property type="match status" value="1"/>
</dbReference>
<dbReference type="Pfam" id="PF00317">
    <property type="entry name" value="Ribonuc_red_lgN"/>
    <property type="match status" value="1"/>
</dbReference>
<dbReference type="STRING" id="1318466.BN85401770"/>
<evidence type="ECO:0000256" key="10">
    <source>
        <dbReference type="RuleBase" id="RU003410"/>
    </source>
</evidence>
<dbReference type="AlphaFoldDB" id="U4KJP3"/>
<comment type="function">
    <text evidence="10">Provides the precursors necessary for DNA synthesis. Catalyzes the biosynthesis of deoxyribonucleotides from the corresponding ribonucleotides.</text>
</comment>
<dbReference type="RefSeq" id="WP_026654930.1">
    <property type="nucleotide sequence ID" value="NC_022538.1"/>
</dbReference>
<dbReference type="GO" id="GO:0009263">
    <property type="term" value="P:deoxyribonucleotide biosynthetic process"/>
    <property type="evidence" value="ECO:0007669"/>
    <property type="project" value="UniProtKB-KW"/>
</dbReference>
<dbReference type="NCBIfam" id="TIGR04170">
    <property type="entry name" value="RNR_1b_NrdE"/>
    <property type="match status" value="1"/>
</dbReference>
<dbReference type="SUPFAM" id="SSF48168">
    <property type="entry name" value="R1 subunit of ribonucleotide reductase, N-terminal domain"/>
    <property type="match status" value="1"/>
</dbReference>
<evidence type="ECO:0000256" key="2">
    <source>
        <dbReference type="ARBA" id="ARBA00012274"/>
    </source>
</evidence>
<dbReference type="Pfam" id="PF08343">
    <property type="entry name" value="RNR_N"/>
    <property type="match status" value="1"/>
</dbReference>
<evidence type="ECO:0000313" key="13">
    <source>
        <dbReference type="Proteomes" id="UP000032740"/>
    </source>
</evidence>
<keyword evidence="13" id="KW-1185">Reference proteome</keyword>
<keyword evidence="6 10" id="KW-0560">Oxidoreductase</keyword>
<dbReference type="EC" id="1.17.4.1" evidence="2 10"/>
<name>U4KJP3_ALTPJ</name>
<dbReference type="PANTHER" id="PTHR11573:SF30">
    <property type="entry name" value="RIBONUCLEOSIDE-DIPHOSPHATE REDUCTASE 2 SUBUNIT ALPHA"/>
    <property type="match status" value="1"/>
</dbReference>
<evidence type="ECO:0000313" key="12">
    <source>
        <dbReference type="EMBL" id="CCV63754.1"/>
    </source>
</evidence>
<reference evidence="12 13" key="1">
    <citation type="journal article" date="2013" name="J. Mol. Microbiol. Biotechnol.">
        <title>Analysis of the Complete Genomes of Acholeplasma brassicae , A. palmae and A. laidlawii and Their Comparison to the Obligate Parasites from ' Candidatus Phytoplasma'.</title>
        <authorList>
            <person name="Kube M."/>
            <person name="Siewert C."/>
            <person name="Migdoll A.M."/>
            <person name="Duduk B."/>
            <person name="Holz S."/>
            <person name="Rabus R."/>
            <person name="Seemuller E."/>
            <person name="Mitrovic J."/>
            <person name="Muller I."/>
            <person name="Buttner C."/>
            <person name="Reinhardt R."/>
        </authorList>
    </citation>
    <scope>NUCLEOTIDE SEQUENCE [LARGE SCALE GENOMIC DNA]</scope>
    <source>
        <strain evidence="12 13">J233</strain>
    </source>
</reference>
<dbReference type="InterPro" id="IPR039718">
    <property type="entry name" value="Rrm1"/>
</dbReference>
<keyword evidence="3" id="KW-0021">Allosteric enzyme</keyword>
<dbReference type="Proteomes" id="UP000032740">
    <property type="component" value="Chromosome"/>
</dbReference>
<evidence type="ECO:0000256" key="7">
    <source>
        <dbReference type="ARBA" id="ARBA00023116"/>
    </source>
</evidence>